<dbReference type="EMBL" id="KK119961">
    <property type="protein sequence ID" value="KFM77188.1"/>
    <property type="molecule type" value="Genomic_DNA"/>
</dbReference>
<accession>A0A087UIJ9</accession>
<proteinExistence type="predicted"/>
<organism evidence="1 2">
    <name type="scientific">Stegodyphus mimosarum</name>
    <name type="common">African social velvet spider</name>
    <dbReference type="NCBI Taxonomy" id="407821"/>
    <lineage>
        <taxon>Eukaryota</taxon>
        <taxon>Metazoa</taxon>
        <taxon>Ecdysozoa</taxon>
        <taxon>Arthropoda</taxon>
        <taxon>Chelicerata</taxon>
        <taxon>Arachnida</taxon>
        <taxon>Araneae</taxon>
        <taxon>Araneomorphae</taxon>
        <taxon>Entelegynae</taxon>
        <taxon>Eresoidea</taxon>
        <taxon>Eresidae</taxon>
        <taxon>Stegodyphus</taxon>
    </lineage>
</organism>
<dbReference type="AlphaFoldDB" id="A0A087UIJ9"/>
<protein>
    <submittedName>
        <fullName evidence="1">Uncharacterized protein</fullName>
    </submittedName>
</protein>
<name>A0A087UIJ9_STEMI</name>
<feature type="non-terminal residue" evidence="1">
    <location>
        <position position="134"/>
    </location>
</feature>
<keyword evidence="2" id="KW-1185">Reference proteome</keyword>
<evidence type="ECO:0000313" key="1">
    <source>
        <dbReference type="EMBL" id="KFM77188.1"/>
    </source>
</evidence>
<evidence type="ECO:0000313" key="2">
    <source>
        <dbReference type="Proteomes" id="UP000054359"/>
    </source>
</evidence>
<dbReference type="Proteomes" id="UP000054359">
    <property type="component" value="Unassembled WGS sequence"/>
</dbReference>
<gene>
    <name evidence="1" type="ORF">X975_00228</name>
</gene>
<reference evidence="1 2" key="1">
    <citation type="submission" date="2013-11" db="EMBL/GenBank/DDBJ databases">
        <title>Genome sequencing of Stegodyphus mimosarum.</title>
        <authorList>
            <person name="Bechsgaard J."/>
        </authorList>
    </citation>
    <scope>NUCLEOTIDE SEQUENCE [LARGE SCALE GENOMIC DNA]</scope>
</reference>
<dbReference type="OrthoDB" id="10429712at2759"/>
<sequence>MTSDICLIIKQTLVSSGFTFTVQTQTPYYYKIMALNFNDYVTPDHALRMSSALSTAVEIGNEFYIPSLHHIESNVTSTEEVSIQSERTYSTMSSAEIRGISEKTCISELQSAREVIQKIDGMYDLYKEHLQLLQ</sequence>